<dbReference type="InterPro" id="IPR036380">
    <property type="entry name" value="Isochorismatase-like_sf"/>
</dbReference>
<dbReference type="PANTHER" id="PTHR14119">
    <property type="entry name" value="HYDROLASE"/>
    <property type="match status" value="1"/>
</dbReference>
<proteinExistence type="predicted"/>
<dbReference type="KEGG" id="bmei:Spa11_11380"/>
<evidence type="ECO:0000313" key="2">
    <source>
        <dbReference type="EMBL" id="QDV72951.1"/>
    </source>
</evidence>
<gene>
    <name evidence="2" type="ORF">Spa11_11380</name>
</gene>
<dbReference type="EMBL" id="CP036349">
    <property type="protein sequence ID" value="QDV72951.1"/>
    <property type="molecule type" value="Genomic_DNA"/>
</dbReference>
<reference evidence="2 3" key="1">
    <citation type="submission" date="2019-02" db="EMBL/GenBank/DDBJ databases">
        <title>Deep-cultivation of Planctomycetes and their phenomic and genomic characterization uncovers novel biology.</title>
        <authorList>
            <person name="Wiegand S."/>
            <person name="Jogler M."/>
            <person name="Boedeker C."/>
            <person name="Pinto D."/>
            <person name="Vollmers J."/>
            <person name="Rivas-Marin E."/>
            <person name="Kohn T."/>
            <person name="Peeters S.H."/>
            <person name="Heuer A."/>
            <person name="Rast P."/>
            <person name="Oberbeckmann S."/>
            <person name="Bunk B."/>
            <person name="Jeske O."/>
            <person name="Meyerdierks A."/>
            <person name="Storesund J.E."/>
            <person name="Kallscheuer N."/>
            <person name="Luecker S."/>
            <person name="Lage O.M."/>
            <person name="Pohl T."/>
            <person name="Merkel B.J."/>
            <person name="Hornburger P."/>
            <person name="Mueller R.-W."/>
            <person name="Bruemmer F."/>
            <person name="Labrenz M."/>
            <person name="Spormann A.M."/>
            <person name="Op den Camp H."/>
            <person name="Overmann J."/>
            <person name="Amann R."/>
            <person name="Jetten M.S.M."/>
            <person name="Mascher T."/>
            <person name="Medema M.H."/>
            <person name="Devos D.P."/>
            <person name="Kaster A.-K."/>
            <person name="Ovreas L."/>
            <person name="Rohde M."/>
            <person name="Galperin M.Y."/>
            <person name="Jogler C."/>
        </authorList>
    </citation>
    <scope>NUCLEOTIDE SEQUENCE [LARGE SCALE GENOMIC DNA]</scope>
    <source>
        <strain evidence="2 3">Spa11</strain>
    </source>
</reference>
<keyword evidence="3" id="KW-1185">Reference proteome</keyword>
<organism evidence="2 3">
    <name type="scientific">Botrimarina mediterranea</name>
    <dbReference type="NCBI Taxonomy" id="2528022"/>
    <lineage>
        <taxon>Bacteria</taxon>
        <taxon>Pseudomonadati</taxon>
        <taxon>Planctomycetota</taxon>
        <taxon>Planctomycetia</taxon>
        <taxon>Pirellulales</taxon>
        <taxon>Lacipirellulaceae</taxon>
        <taxon>Botrimarina</taxon>
    </lineage>
</organism>
<dbReference type="AlphaFoldDB" id="A0A518K582"/>
<dbReference type="RefSeq" id="WP_145109101.1">
    <property type="nucleotide sequence ID" value="NZ_CP036349.1"/>
</dbReference>
<dbReference type="SUPFAM" id="SSF52499">
    <property type="entry name" value="Isochorismatase-like hydrolases"/>
    <property type="match status" value="1"/>
</dbReference>
<accession>A0A518K582</accession>
<dbReference type="Proteomes" id="UP000316426">
    <property type="component" value="Chromosome"/>
</dbReference>
<sequence>MSTERLARSPLLMDRAESALLVVDIQERLLPVQPEGSRVVWNARRLIDGAKALEVRTAVTEHVPAKLGPTAPVLAERLPTPHPKAAFSCAACEQLVQAWQDAGVRHVVLVGFETHVCIAQTALDLLSAGFEPKVVVDAVGSRFTVDHKTALRRLDASGVTLATTEAVLCEWCETSTDPAFRTISALTKEKQPDL</sequence>
<evidence type="ECO:0000259" key="1">
    <source>
        <dbReference type="Pfam" id="PF00857"/>
    </source>
</evidence>
<dbReference type="Gene3D" id="3.40.50.850">
    <property type="entry name" value="Isochorismatase-like"/>
    <property type="match status" value="1"/>
</dbReference>
<dbReference type="InterPro" id="IPR050993">
    <property type="entry name" value="Isochorismatase_domain"/>
</dbReference>
<feature type="domain" description="Isochorismatase-like" evidence="1">
    <location>
        <begin position="18"/>
        <end position="165"/>
    </location>
</feature>
<dbReference type="Pfam" id="PF00857">
    <property type="entry name" value="Isochorismatase"/>
    <property type="match status" value="1"/>
</dbReference>
<evidence type="ECO:0000313" key="3">
    <source>
        <dbReference type="Proteomes" id="UP000316426"/>
    </source>
</evidence>
<dbReference type="PANTHER" id="PTHR14119:SF3">
    <property type="entry name" value="ISOCHORISMATASE DOMAIN-CONTAINING PROTEIN 2"/>
    <property type="match status" value="1"/>
</dbReference>
<dbReference type="InterPro" id="IPR000868">
    <property type="entry name" value="Isochorismatase-like_dom"/>
</dbReference>
<name>A0A518K582_9BACT</name>
<protein>
    <submittedName>
        <fullName evidence="2">Isochorismatase family protein</fullName>
    </submittedName>
</protein>